<sequence>MAGPKSNNPATDAEPGNSANGTNTKTTVQDAADLPSYEVSEKIAGLAGLTRHLSPPHLQQIVVAAALHFPKIEWLLLEAVTPRFCGEPVTPYTYDLAIIRRGFKALPTNRIPQAEAMLGGMIKTLFDAIDQSVSTESPYESKAIAARAMMRAFFHLIQVDEETLRKIYPHLEGSGSTLKTILRRFGGQLGRFLNDGDGRFHIQMRVLWANSDRDRFKFKDFHKDIDAACRFVEKRLGNWRY</sequence>
<evidence type="ECO:0000256" key="1">
    <source>
        <dbReference type="SAM" id="MobiDB-lite"/>
    </source>
</evidence>
<name>A0AAN7AY70_9PEZI</name>
<gene>
    <name evidence="2" type="ORF">QBC40DRAFT_251288</name>
</gene>
<protein>
    <submittedName>
        <fullName evidence="2">Uncharacterized protein</fullName>
    </submittedName>
</protein>
<comment type="caution">
    <text evidence="2">The sequence shown here is derived from an EMBL/GenBank/DDBJ whole genome shotgun (WGS) entry which is preliminary data.</text>
</comment>
<feature type="region of interest" description="Disordered" evidence="1">
    <location>
        <begin position="1"/>
        <end position="32"/>
    </location>
</feature>
<evidence type="ECO:0000313" key="2">
    <source>
        <dbReference type="EMBL" id="KAK4203319.1"/>
    </source>
</evidence>
<dbReference type="Proteomes" id="UP001303160">
    <property type="component" value="Unassembled WGS sequence"/>
</dbReference>
<organism evidence="2 3">
    <name type="scientific">Triangularia verruculosa</name>
    <dbReference type="NCBI Taxonomy" id="2587418"/>
    <lineage>
        <taxon>Eukaryota</taxon>
        <taxon>Fungi</taxon>
        <taxon>Dikarya</taxon>
        <taxon>Ascomycota</taxon>
        <taxon>Pezizomycotina</taxon>
        <taxon>Sordariomycetes</taxon>
        <taxon>Sordariomycetidae</taxon>
        <taxon>Sordariales</taxon>
        <taxon>Podosporaceae</taxon>
        <taxon>Triangularia</taxon>
    </lineage>
</organism>
<reference evidence="2" key="1">
    <citation type="journal article" date="2023" name="Mol. Phylogenet. Evol.">
        <title>Genome-scale phylogeny and comparative genomics of the fungal order Sordariales.</title>
        <authorList>
            <person name="Hensen N."/>
            <person name="Bonometti L."/>
            <person name="Westerberg I."/>
            <person name="Brannstrom I.O."/>
            <person name="Guillou S."/>
            <person name="Cros-Aarteil S."/>
            <person name="Calhoun S."/>
            <person name="Haridas S."/>
            <person name="Kuo A."/>
            <person name="Mondo S."/>
            <person name="Pangilinan J."/>
            <person name="Riley R."/>
            <person name="LaButti K."/>
            <person name="Andreopoulos B."/>
            <person name="Lipzen A."/>
            <person name="Chen C."/>
            <person name="Yan M."/>
            <person name="Daum C."/>
            <person name="Ng V."/>
            <person name="Clum A."/>
            <person name="Steindorff A."/>
            <person name="Ohm R.A."/>
            <person name="Martin F."/>
            <person name="Silar P."/>
            <person name="Natvig D.O."/>
            <person name="Lalanne C."/>
            <person name="Gautier V."/>
            <person name="Ament-Velasquez S.L."/>
            <person name="Kruys A."/>
            <person name="Hutchinson M.I."/>
            <person name="Powell A.J."/>
            <person name="Barry K."/>
            <person name="Miller A.N."/>
            <person name="Grigoriev I.V."/>
            <person name="Debuchy R."/>
            <person name="Gladieux P."/>
            <person name="Hiltunen Thoren M."/>
            <person name="Johannesson H."/>
        </authorList>
    </citation>
    <scope>NUCLEOTIDE SEQUENCE</scope>
    <source>
        <strain evidence="2">CBS 315.58</strain>
    </source>
</reference>
<dbReference type="AlphaFoldDB" id="A0AAN7AY70"/>
<feature type="compositionally biased region" description="Polar residues" evidence="1">
    <location>
        <begin position="17"/>
        <end position="29"/>
    </location>
</feature>
<proteinExistence type="predicted"/>
<reference evidence="2" key="2">
    <citation type="submission" date="2023-05" db="EMBL/GenBank/DDBJ databases">
        <authorList>
            <consortium name="Lawrence Berkeley National Laboratory"/>
            <person name="Steindorff A."/>
            <person name="Hensen N."/>
            <person name="Bonometti L."/>
            <person name="Westerberg I."/>
            <person name="Brannstrom I.O."/>
            <person name="Guillou S."/>
            <person name="Cros-Aarteil S."/>
            <person name="Calhoun S."/>
            <person name="Haridas S."/>
            <person name="Kuo A."/>
            <person name="Mondo S."/>
            <person name="Pangilinan J."/>
            <person name="Riley R."/>
            <person name="Labutti K."/>
            <person name="Andreopoulos B."/>
            <person name="Lipzen A."/>
            <person name="Chen C."/>
            <person name="Yanf M."/>
            <person name="Daum C."/>
            <person name="Ng V."/>
            <person name="Clum A."/>
            <person name="Ohm R."/>
            <person name="Martin F."/>
            <person name="Silar P."/>
            <person name="Natvig D."/>
            <person name="Lalanne C."/>
            <person name="Gautier V."/>
            <person name="Ament-Velasquez S.L."/>
            <person name="Kruys A."/>
            <person name="Hutchinson M.I."/>
            <person name="Powell A.J."/>
            <person name="Barry K."/>
            <person name="Miller A.N."/>
            <person name="Grigoriev I.V."/>
            <person name="Debuchy R."/>
            <person name="Gladieux P."/>
            <person name="Thoren M.H."/>
            <person name="Johannesson H."/>
        </authorList>
    </citation>
    <scope>NUCLEOTIDE SEQUENCE</scope>
    <source>
        <strain evidence="2">CBS 315.58</strain>
    </source>
</reference>
<keyword evidence="3" id="KW-1185">Reference proteome</keyword>
<evidence type="ECO:0000313" key="3">
    <source>
        <dbReference type="Proteomes" id="UP001303160"/>
    </source>
</evidence>
<accession>A0AAN7AY70</accession>
<feature type="compositionally biased region" description="Polar residues" evidence="1">
    <location>
        <begin position="1"/>
        <end position="10"/>
    </location>
</feature>
<dbReference type="EMBL" id="MU863890">
    <property type="protein sequence ID" value="KAK4203319.1"/>
    <property type="molecule type" value="Genomic_DNA"/>
</dbReference>